<dbReference type="CDD" id="cd23161">
    <property type="entry name" value="Prefoldin_6"/>
    <property type="match status" value="1"/>
</dbReference>
<dbReference type="InterPro" id="IPR002777">
    <property type="entry name" value="PFD_beta-like"/>
</dbReference>
<dbReference type="Pfam" id="PF01920">
    <property type="entry name" value="Prefoldin_2"/>
    <property type="match status" value="1"/>
</dbReference>
<dbReference type="SUPFAM" id="SSF46579">
    <property type="entry name" value="Prefoldin"/>
    <property type="match status" value="1"/>
</dbReference>
<dbReference type="GO" id="GO:0006457">
    <property type="term" value="P:protein folding"/>
    <property type="evidence" value="ECO:0007669"/>
    <property type="project" value="InterPro"/>
</dbReference>
<evidence type="ECO:0000256" key="2">
    <source>
        <dbReference type="ARBA" id="ARBA00023186"/>
    </source>
</evidence>
<dbReference type="InterPro" id="IPR009053">
    <property type="entry name" value="Prefoldin"/>
</dbReference>
<dbReference type="GO" id="GO:0009409">
    <property type="term" value="P:response to cold"/>
    <property type="evidence" value="ECO:0007669"/>
    <property type="project" value="UniProtKB-ARBA"/>
</dbReference>
<dbReference type="RefSeq" id="XP_023003325.1">
    <property type="nucleotide sequence ID" value="XM_023147557.1"/>
</dbReference>
<dbReference type="GO" id="GO:0005737">
    <property type="term" value="C:cytoplasm"/>
    <property type="evidence" value="ECO:0007669"/>
    <property type="project" value="TreeGrafter"/>
</dbReference>
<dbReference type="OrthoDB" id="248120at2759"/>
<dbReference type="GO" id="GO:0051087">
    <property type="term" value="F:protein-folding chaperone binding"/>
    <property type="evidence" value="ECO:0007669"/>
    <property type="project" value="TreeGrafter"/>
</dbReference>
<dbReference type="PANTHER" id="PTHR21431:SF0">
    <property type="entry name" value="PREFOLDIN SUBUNIT 6"/>
    <property type="match status" value="1"/>
</dbReference>
<dbReference type="KEGG" id="cmax:111496966"/>
<keyword evidence="2" id="KW-0143">Chaperone</keyword>
<reference evidence="4" key="1">
    <citation type="submission" date="2025-08" db="UniProtKB">
        <authorList>
            <consortium name="RefSeq"/>
        </authorList>
    </citation>
    <scope>IDENTIFICATION</scope>
    <source>
        <tissue evidence="4">Young leaves</tissue>
    </source>
</reference>
<gene>
    <name evidence="4" type="primary">LOC111496966</name>
</gene>
<dbReference type="GeneID" id="111496966"/>
<evidence type="ECO:0000313" key="4">
    <source>
        <dbReference type="RefSeq" id="XP_023003325.1"/>
    </source>
</evidence>
<name>A0A6J1KRG5_CUCMA</name>
<keyword evidence="3" id="KW-1185">Reference proteome</keyword>
<dbReference type="AlphaFoldDB" id="A0A6J1KRG5"/>
<dbReference type="GO" id="GO:0016272">
    <property type="term" value="C:prefoldin complex"/>
    <property type="evidence" value="ECO:0007669"/>
    <property type="project" value="InterPro"/>
</dbReference>
<organism evidence="3 4">
    <name type="scientific">Cucurbita maxima</name>
    <name type="common">Pumpkin</name>
    <name type="synonym">Winter squash</name>
    <dbReference type="NCBI Taxonomy" id="3661"/>
    <lineage>
        <taxon>Eukaryota</taxon>
        <taxon>Viridiplantae</taxon>
        <taxon>Streptophyta</taxon>
        <taxon>Embryophyta</taxon>
        <taxon>Tracheophyta</taxon>
        <taxon>Spermatophyta</taxon>
        <taxon>Magnoliopsida</taxon>
        <taxon>eudicotyledons</taxon>
        <taxon>Gunneridae</taxon>
        <taxon>Pentapetalae</taxon>
        <taxon>rosids</taxon>
        <taxon>fabids</taxon>
        <taxon>Cucurbitales</taxon>
        <taxon>Cucurbitaceae</taxon>
        <taxon>Cucurbiteae</taxon>
        <taxon>Cucurbita</taxon>
    </lineage>
</organism>
<dbReference type="GO" id="GO:0051131">
    <property type="term" value="P:chaperone-mediated protein complex assembly"/>
    <property type="evidence" value="ECO:0007669"/>
    <property type="project" value="TreeGrafter"/>
</dbReference>
<sequence>MYESKFHVVNDLSGRLKYDTGLGESKFVLQELDLLKEDSIVYKLFGPILVRQDPAEPNANVRKRVGYLTAERSALMQLSGTWERSKLSKESSQSMSHCVATSWGKKEATNKSLLAIGPNFFNYKLYIIIGKVSPFNKIPQN</sequence>
<protein>
    <submittedName>
        <fullName evidence="4">Probable prefoldin subunit 6 isoform X1</fullName>
    </submittedName>
</protein>
<dbReference type="GO" id="GO:0051082">
    <property type="term" value="F:unfolded protein binding"/>
    <property type="evidence" value="ECO:0007669"/>
    <property type="project" value="InterPro"/>
</dbReference>
<dbReference type="Proteomes" id="UP000504608">
    <property type="component" value="Unplaced"/>
</dbReference>
<comment type="similarity">
    <text evidence="1">Belongs to the prefoldin subunit beta family.</text>
</comment>
<proteinExistence type="inferred from homology"/>
<accession>A0A6J1KRG5</accession>
<dbReference type="Gene3D" id="1.10.287.370">
    <property type="match status" value="1"/>
</dbReference>
<dbReference type="PANTHER" id="PTHR21431">
    <property type="entry name" value="PREFOLDIN SUBUNIT 6"/>
    <property type="match status" value="1"/>
</dbReference>
<evidence type="ECO:0000256" key="1">
    <source>
        <dbReference type="ARBA" id="ARBA00008045"/>
    </source>
</evidence>
<evidence type="ECO:0000313" key="3">
    <source>
        <dbReference type="Proteomes" id="UP000504608"/>
    </source>
</evidence>